<gene>
    <name evidence="1" type="ORF">FF041_08015</name>
</gene>
<accession>A0A646KDH1</accession>
<comment type="caution">
    <text evidence="1">The sequence shown here is derived from an EMBL/GenBank/DDBJ whole genome shotgun (WGS) entry which is preliminary data.</text>
</comment>
<dbReference type="RefSeq" id="WP_153486168.1">
    <property type="nucleotide sequence ID" value="NZ_JBEPDZ010000001.1"/>
</dbReference>
<organism evidence="1 2">
    <name type="scientific">Streptomyces jumonjinensis</name>
    <dbReference type="NCBI Taxonomy" id="1945"/>
    <lineage>
        <taxon>Bacteria</taxon>
        <taxon>Bacillati</taxon>
        <taxon>Actinomycetota</taxon>
        <taxon>Actinomycetes</taxon>
        <taxon>Kitasatosporales</taxon>
        <taxon>Streptomycetaceae</taxon>
        <taxon>Streptomyces</taxon>
    </lineage>
</organism>
<evidence type="ECO:0000313" key="1">
    <source>
        <dbReference type="EMBL" id="MQT00168.1"/>
    </source>
</evidence>
<dbReference type="EMBL" id="VCLA01000063">
    <property type="protein sequence ID" value="MQT00168.1"/>
    <property type="molecule type" value="Genomic_DNA"/>
</dbReference>
<keyword evidence="2" id="KW-1185">Reference proteome</keyword>
<evidence type="ECO:0008006" key="3">
    <source>
        <dbReference type="Google" id="ProtNLM"/>
    </source>
</evidence>
<name>A0A646KDH1_STRJU</name>
<dbReference type="Proteomes" id="UP000419138">
    <property type="component" value="Unassembled WGS sequence"/>
</dbReference>
<reference evidence="1 2" key="1">
    <citation type="submission" date="2019-05" db="EMBL/GenBank/DDBJ databases">
        <title>Comparative genomics and metabolomics analyses of clavulanic acid producing Streptomyces species provides insight into specialized metabolism and evolution of beta-lactam biosynthetic gene clusters.</title>
        <authorList>
            <person name="Moore M.A."/>
            <person name="Cruz-Morales P."/>
            <person name="Barona Gomez F."/>
            <person name="Kapil T."/>
        </authorList>
    </citation>
    <scope>NUCLEOTIDE SEQUENCE [LARGE SCALE GENOMIC DNA]</scope>
    <source>
        <strain evidence="1 2">NRRL 5741</strain>
    </source>
</reference>
<dbReference type="OrthoDB" id="1550900at2"/>
<proteinExistence type="predicted"/>
<protein>
    <recommendedName>
        <fullName evidence="3">ABM domain-containing protein</fullName>
    </recommendedName>
</protein>
<sequence length="95" mass="10464">MTILMHATLPGVTTAQYDDLNAELQALPGDTFAGCLGHVCVAVDSGIQVFDIWQNREAMEKFFTVMAPVAEGLHFPKSAEQPTVTEVYRYWTPSS</sequence>
<dbReference type="AlphaFoldDB" id="A0A646KDH1"/>
<evidence type="ECO:0000313" key="2">
    <source>
        <dbReference type="Proteomes" id="UP000419138"/>
    </source>
</evidence>